<dbReference type="PANTHER" id="PTHR13322">
    <property type="entry name" value="C1ORF73 PROTEIN"/>
    <property type="match status" value="1"/>
</dbReference>
<gene>
    <name evidence="5" type="primary">LOC116196859</name>
</gene>
<feature type="domain" description="Integrator complex subunit 7-like C-terminal" evidence="2">
    <location>
        <begin position="969"/>
        <end position="1140"/>
    </location>
</feature>
<dbReference type="Proteomes" id="UP000515151">
    <property type="component" value="Chromosome 2"/>
</dbReference>
<dbReference type="GO" id="GO:0034472">
    <property type="term" value="P:snRNA 3'-end processing"/>
    <property type="evidence" value="ECO:0007669"/>
    <property type="project" value="TreeGrafter"/>
</dbReference>
<protein>
    <submittedName>
        <fullName evidence="5">Integrator complex subunit 7</fullName>
    </submittedName>
</protein>
<dbReference type="PANTHER" id="PTHR13322:SF2">
    <property type="entry name" value="INTEGRATOR COMPLEX SUBUNIT 7"/>
    <property type="match status" value="1"/>
</dbReference>
<dbReference type="AlphaFoldDB" id="A0A6P8CF29"/>
<organism evidence="4 5">
    <name type="scientific">Punica granatum</name>
    <name type="common">Pomegranate</name>
    <dbReference type="NCBI Taxonomy" id="22663"/>
    <lineage>
        <taxon>Eukaryota</taxon>
        <taxon>Viridiplantae</taxon>
        <taxon>Streptophyta</taxon>
        <taxon>Embryophyta</taxon>
        <taxon>Tracheophyta</taxon>
        <taxon>Spermatophyta</taxon>
        <taxon>Magnoliopsida</taxon>
        <taxon>eudicotyledons</taxon>
        <taxon>Gunneridae</taxon>
        <taxon>Pentapetalae</taxon>
        <taxon>rosids</taxon>
        <taxon>malvids</taxon>
        <taxon>Myrtales</taxon>
        <taxon>Lythraceae</taxon>
        <taxon>Punica</taxon>
    </lineage>
</organism>
<dbReference type="InterPro" id="IPR055195">
    <property type="entry name" value="INTS7_C_plant"/>
</dbReference>
<dbReference type="InterPro" id="IPR056516">
    <property type="entry name" value="INTS7_N"/>
</dbReference>
<dbReference type="RefSeq" id="XP_031382632.1">
    <property type="nucleotide sequence ID" value="XM_031526772.1"/>
</dbReference>
<evidence type="ECO:0000313" key="5">
    <source>
        <dbReference type="RefSeq" id="XP_031382632.1"/>
    </source>
</evidence>
<dbReference type="InterPro" id="IPR016024">
    <property type="entry name" value="ARM-type_fold"/>
</dbReference>
<dbReference type="GO" id="GO:0032039">
    <property type="term" value="C:integrator complex"/>
    <property type="evidence" value="ECO:0007669"/>
    <property type="project" value="InterPro"/>
</dbReference>
<reference evidence="5" key="2">
    <citation type="submission" date="2025-08" db="UniProtKB">
        <authorList>
            <consortium name="RefSeq"/>
        </authorList>
    </citation>
    <scope>IDENTIFICATION</scope>
    <source>
        <tissue evidence="5">Leaf</tissue>
    </source>
</reference>
<name>A0A6P8CF29_PUNGR</name>
<evidence type="ECO:0000259" key="3">
    <source>
        <dbReference type="Pfam" id="PF24436"/>
    </source>
</evidence>
<dbReference type="GeneID" id="116196859"/>
<reference evidence="4" key="1">
    <citation type="journal article" date="2020" name="Plant Biotechnol. J.">
        <title>The pomegranate (Punica granatum L.) draft genome dissects genetic divergence between soft- and hard-seeded cultivars.</title>
        <authorList>
            <person name="Luo X."/>
            <person name="Li H."/>
            <person name="Wu Z."/>
            <person name="Yao W."/>
            <person name="Zhao P."/>
            <person name="Cao D."/>
            <person name="Yu H."/>
            <person name="Li K."/>
            <person name="Poudel K."/>
            <person name="Zhao D."/>
            <person name="Zhang F."/>
            <person name="Xia X."/>
            <person name="Chen L."/>
            <person name="Wang Q."/>
            <person name="Jing D."/>
            <person name="Cao S."/>
        </authorList>
    </citation>
    <scope>NUCLEOTIDE SEQUENCE [LARGE SCALE GENOMIC DNA]</scope>
    <source>
        <strain evidence="4">cv. Tunisia</strain>
    </source>
</reference>
<evidence type="ECO:0000259" key="2">
    <source>
        <dbReference type="Pfam" id="PF22966"/>
    </source>
</evidence>
<dbReference type="SUPFAM" id="SSF48371">
    <property type="entry name" value="ARM repeat"/>
    <property type="match status" value="1"/>
</dbReference>
<dbReference type="OrthoDB" id="1921953at2759"/>
<accession>A0A6P8CF29</accession>
<evidence type="ECO:0000313" key="4">
    <source>
        <dbReference type="Proteomes" id="UP000515151"/>
    </source>
</evidence>
<evidence type="ECO:0000256" key="1">
    <source>
        <dbReference type="ARBA" id="ARBA00008565"/>
    </source>
</evidence>
<dbReference type="Pfam" id="PF22966">
    <property type="entry name" value="INTS7_C_plants"/>
    <property type="match status" value="1"/>
</dbReference>
<dbReference type="Pfam" id="PF24436">
    <property type="entry name" value="INTS7_N"/>
    <property type="match status" value="1"/>
</dbReference>
<sequence>MEKIPAACAMEWSIALEKALRSKVPGRAIEAISQVGRRLEQWNLEPEPTMAAYNLYGLVPGEERLFANAILLRLTDAFMTGERDIKLAVVRAFVGLSKSERKKRRMKKGRKIKDGILSKGRVSNSSELLRRVKVVFDGGDAESRAMALVLFGCWADFAKDSANIRYLILSNLVSSDVAVVKAALFAAGCFCELSSDFASVVLEMLVNLVTSPDVPLTARWAGVRTFSRMQCSYAVADRAYKTGRKLVSESSDEAFLVKMLYSISKLAGSLSILAFEQVNLLCSFLGHGKSIPLQEASLRCLNYMVKKGVCHFTEQTCMNPLLRIVDDPELPAFLQCEAVAILHQILLSVLPTITRMNKMEFDQLLTCILTASQCPVESKSLLALRCLADLCIRLTKGLEMGSATITPSLSLNVASLLLDRIVLLVQPLSNVSQIDSKIFVEVRAELRCLLHLVGKHPNLVLPMLDKLNLLIRHLINDHENPAPSTQEGSLEEKCKPICLKIMVILYKYLVACLDFLNEINAITLQVFEKIKILIQGICGCKLFSLYIQTLYSLLLHSRLIWNSMVKEDEEINENLSYDYWIESEVFTLMCAQKMLIGEDYWLAYKCGMLAASHGAWFTATFIFGNLMTKVRSHSCCCWLKSLAQLSLCEMKIQLLVLPTQELRSTECLELIKLLPDTLFEDGIGEVENYVGGHTNIVDYGEKLVCAYSYLNSSWETLKSCITTSGQTFCFQAWFLALRVKMLGIVSEAVTVLAGIPSNRNAEGQKETQISMHDCFEFSRKFTQLSARLKRLSEEFDLIAASFIDIDWRSSKIVSTLALGCSLLSFAAGFALFFPNLPPRDIVASEQENVSQATLVQNLFGRLCHIDHETSVSLSSLAEVDRCPKSFHGSHFQPRALGVGCEIREVLSLCRNVVSRVLHLQNQAKESCDEEVISQVTENGQQLLLDIITGLMRVPFQTPEYYFRTRPCMGSELFVVNADTKLSDGIFVSPGLCLSLNICIQLRNVPPNLLMQPIKLHCIICCNLSFQEPVVPRYKLLQCASRSWETDDMLILNEELYQHVMRRAEKYDKKHGKDSHDGKASRAFLSFEVSERGQGFSTCFLDVSRFPAGTYRMKWHSCCVDSRGSYWSLLPLNAGPVFTIR</sequence>
<dbReference type="InterPro" id="IPR033060">
    <property type="entry name" value="INTS7"/>
</dbReference>
<proteinExistence type="inferred from homology"/>
<comment type="similarity">
    <text evidence="1">Belongs to the Integrator subunit 7 family.</text>
</comment>
<keyword evidence="4" id="KW-1185">Reference proteome</keyword>
<feature type="domain" description="Integrator complex subunit 7 N-terminal" evidence="3">
    <location>
        <begin position="16"/>
        <end position="502"/>
    </location>
</feature>